<dbReference type="GO" id="GO:0043130">
    <property type="term" value="F:ubiquitin binding"/>
    <property type="evidence" value="ECO:0007669"/>
    <property type="project" value="TreeGrafter"/>
</dbReference>
<feature type="domain" description="UBX" evidence="3">
    <location>
        <begin position="491"/>
        <end position="590"/>
    </location>
</feature>
<keyword evidence="1" id="KW-0175">Coiled coil</keyword>
<dbReference type="PANTHER" id="PTHR23322">
    <property type="entry name" value="FAS-ASSOCIATED PROTEIN"/>
    <property type="match status" value="1"/>
</dbReference>
<proteinExistence type="predicted"/>
<dbReference type="InterPro" id="IPR029071">
    <property type="entry name" value="Ubiquitin-like_domsf"/>
</dbReference>
<dbReference type="Pfam" id="PF14555">
    <property type="entry name" value="UBA_4"/>
    <property type="match status" value="1"/>
</dbReference>
<dbReference type="CDD" id="cd14273">
    <property type="entry name" value="UBA_TAP-C_like"/>
    <property type="match status" value="1"/>
</dbReference>
<evidence type="ECO:0000256" key="2">
    <source>
        <dbReference type="SAM" id="MobiDB-lite"/>
    </source>
</evidence>
<dbReference type="Gene3D" id="3.10.20.90">
    <property type="entry name" value="Phosphatidylinositol 3-kinase Catalytic Subunit, Chain A, domain 1"/>
    <property type="match status" value="1"/>
</dbReference>
<evidence type="ECO:0000313" key="7">
    <source>
        <dbReference type="Proteomes" id="UP000568158"/>
    </source>
</evidence>
<dbReference type="InterPro" id="IPR050730">
    <property type="entry name" value="UBX_domain-protein"/>
</dbReference>
<dbReference type="Proteomes" id="UP000568158">
    <property type="component" value="Unassembled WGS sequence"/>
</dbReference>
<dbReference type="Proteomes" id="UP000478008">
    <property type="component" value="Unassembled WGS sequence"/>
</dbReference>
<sequence>MDGTHADALRQFQMISNASIPEEQQIDLLEENNWNVELALLSYNDQYPDEAARNLRNEVRSTEIRRNASSGSQLLNGTNSNSASGNMSGERDANGSGQNGANNGTITSEAPSLFGAGGMFSRLIGGNRTGASSLGDPDIPGGFPYTHDGSSSPSSSSGAFTRGEPSKLHQMVKRGARFLLNSAIYAIVVPFYVIYKLLGLLLLVLLGYLTPLFRRLYRGRNYTLIRSRFKDPSDVARSFVEGFDVLVCTIMGVSHLNSPDESSTNSQSEQLPKTRDENLIEQPGNIGVAKPDFLECAYSDALYLVKKEARWLIVYIHSTQHEDTKAFIRDVLIDERFISFVRQRKILCWGGDAFESEAYQVANQFKVNKLPFLGLLCLTVNETPTASGTRTSAPILSLVCKIQGYTPLEEVLSRMNKAYNKFNPKVTILRAEYERQSQARLMKELQDQAYEKSLKRDRERRIARENKQKAEILKKQWIRWRRSVLKSEITESGQYARIAIRLPDGTRIQHKFGKQYPLEEIYAFVECNYISKQDTSGSSEAACAKPQDYNFKYPFKIVTIMPRREIPADETASIESYDTIYPSGNLVVEK</sequence>
<dbReference type="AlphaFoldDB" id="A0A7D9CX66"/>
<protein>
    <submittedName>
        <fullName evidence="5">DEBR0S2_21220g1_1</fullName>
    </submittedName>
</protein>
<keyword evidence="6" id="KW-1185">Reference proteome</keyword>
<dbReference type="SUPFAM" id="SSF52833">
    <property type="entry name" value="Thioredoxin-like"/>
    <property type="match status" value="1"/>
</dbReference>
<dbReference type="GO" id="GO:0036503">
    <property type="term" value="P:ERAD pathway"/>
    <property type="evidence" value="ECO:0007669"/>
    <property type="project" value="TreeGrafter"/>
</dbReference>
<evidence type="ECO:0000313" key="4">
    <source>
        <dbReference type="EMBL" id="KAF6010153.1"/>
    </source>
</evidence>
<gene>
    <name evidence="5" type="ORF">DEBR0S2_21220G</name>
    <name evidence="4" type="ORF">HII12_003029</name>
</gene>
<dbReference type="Pfam" id="PF00789">
    <property type="entry name" value="UBX"/>
    <property type="match status" value="1"/>
</dbReference>
<dbReference type="PANTHER" id="PTHR23322:SF1">
    <property type="entry name" value="FAS-ASSOCIATED FACTOR 2"/>
    <property type="match status" value="1"/>
</dbReference>
<dbReference type="EMBL" id="JABCYN010000029">
    <property type="protein sequence ID" value="KAF6010153.1"/>
    <property type="molecule type" value="Genomic_DNA"/>
</dbReference>
<dbReference type="InterPro" id="IPR036249">
    <property type="entry name" value="Thioredoxin-like_sf"/>
</dbReference>
<feature type="region of interest" description="Disordered" evidence="2">
    <location>
        <begin position="135"/>
        <end position="165"/>
    </location>
</feature>
<organism evidence="5 6">
    <name type="scientific">Dekkera bruxellensis</name>
    <name type="common">Brettanomyces custersii</name>
    <dbReference type="NCBI Taxonomy" id="5007"/>
    <lineage>
        <taxon>Eukaryota</taxon>
        <taxon>Fungi</taxon>
        <taxon>Dikarya</taxon>
        <taxon>Ascomycota</taxon>
        <taxon>Saccharomycotina</taxon>
        <taxon>Pichiomycetes</taxon>
        <taxon>Pichiales</taxon>
        <taxon>Pichiaceae</taxon>
        <taxon>Brettanomyces</taxon>
    </lineage>
</organism>
<dbReference type="Gene3D" id="3.40.30.10">
    <property type="entry name" value="Glutaredoxin"/>
    <property type="match status" value="1"/>
</dbReference>
<dbReference type="GO" id="GO:0005783">
    <property type="term" value="C:endoplasmic reticulum"/>
    <property type="evidence" value="ECO:0007669"/>
    <property type="project" value="TreeGrafter"/>
</dbReference>
<dbReference type="SMART" id="SM00166">
    <property type="entry name" value="UBX"/>
    <property type="match status" value="1"/>
</dbReference>
<dbReference type="CDD" id="cd01767">
    <property type="entry name" value="UBX"/>
    <property type="match status" value="1"/>
</dbReference>
<accession>A0A7D9CX66</accession>
<reference evidence="4 7" key="2">
    <citation type="journal article" date="2020" name="Appl. Microbiol. Biotechnol.">
        <title>Targeted gene deletion in Brettanomyces bruxellensis with an expression-free CRISPR-Cas9 system.</title>
        <authorList>
            <person name="Varela C."/>
            <person name="Bartel C."/>
            <person name="Onetto C."/>
            <person name="Borneman A."/>
        </authorList>
    </citation>
    <scope>NUCLEOTIDE SEQUENCE [LARGE SCALE GENOMIC DNA]</scope>
    <source>
        <strain evidence="4 7">AWRI1613</strain>
    </source>
</reference>
<evidence type="ECO:0000313" key="5">
    <source>
        <dbReference type="EMBL" id="VUG17997.1"/>
    </source>
</evidence>
<dbReference type="SMART" id="SM00594">
    <property type="entry name" value="UAS"/>
    <property type="match status" value="1"/>
</dbReference>
<dbReference type="EMBL" id="CABFWN010000002">
    <property type="protein sequence ID" value="VUG17997.1"/>
    <property type="molecule type" value="Genomic_DNA"/>
</dbReference>
<dbReference type="InterPro" id="IPR001012">
    <property type="entry name" value="UBX_dom"/>
</dbReference>
<dbReference type="Gene3D" id="1.10.8.10">
    <property type="entry name" value="DNA helicase RuvA subunit, C-terminal domain"/>
    <property type="match status" value="1"/>
</dbReference>
<feature type="region of interest" description="Disordered" evidence="2">
    <location>
        <begin position="63"/>
        <end position="108"/>
    </location>
</feature>
<reference evidence="5 6" key="1">
    <citation type="submission" date="2019-07" db="EMBL/GenBank/DDBJ databases">
        <authorList>
            <person name="Friedrich A."/>
            <person name="Schacherer J."/>
        </authorList>
    </citation>
    <scope>NUCLEOTIDE SEQUENCE [LARGE SCALE GENOMIC DNA]</scope>
</reference>
<name>A0A7D9CX66_DEKBR</name>
<feature type="compositionally biased region" description="Low complexity" evidence="2">
    <location>
        <begin position="94"/>
        <end position="104"/>
    </location>
</feature>
<dbReference type="InterPro" id="IPR006577">
    <property type="entry name" value="UAS"/>
</dbReference>
<evidence type="ECO:0000259" key="3">
    <source>
        <dbReference type="PROSITE" id="PS50033"/>
    </source>
</evidence>
<evidence type="ECO:0000256" key="1">
    <source>
        <dbReference type="ARBA" id="ARBA00023054"/>
    </source>
</evidence>
<evidence type="ECO:0000313" key="6">
    <source>
        <dbReference type="Proteomes" id="UP000478008"/>
    </source>
</evidence>
<dbReference type="SUPFAM" id="SSF54236">
    <property type="entry name" value="Ubiquitin-like"/>
    <property type="match status" value="1"/>
</dbReference>
<feature type="compositionally biased region" description="Polar residues" evidence="2">
    <location>
        <begin position="67"/>
        <end position="87"/>
    </location>
</feature>
<dbReference type="PROSITE" id="PS50033">
    <property type="entry name" value="UBX"/>
    <property type="match status" value="1"/>
</dbReference>